<keyword evidence="5 6" id="KW-0949">S-adenosyl-L-methionine</keyword>
<feature type="binding site" evidence="6">
    <location>
        <position position="80"/>
    </location>
    <ligand>
        <name>S-adenosyl-L-methionine</name>
        <dbReference type="ChEBI" id="CHEBI:59789"/>
    </ligand>
</feature>
<comment type="similarity">
    <text evidence="6">Belongs to the methyltransferase superfamily. RNA methyltransferase RsmG family.</text>
</comment>
<feature type="binding site" evidence="6">
    <location>
        <position position="145"/>
    </location>
    <ligand>
        <name>S-adenosyl-L-methionine</name>
        <dbReference type="ChEBI" id="CHEBI:59789"/>
    </ligand>
</feature>
<dbReference type="GO" id="GO:0005829">
    <property type="term" value="C:cytosol"/>
    <property type="evidence" value="ECO:0007669"/>
    <property type="project" value="TreeGrafter"/>
</dbReference>
<name>A0A1G8L2H0_9BACI</name>
<feature type="binding site" evidence="6">
    <location>
        <begin position="98"/>
        <end position="100"/>
    </location>
    <ligand>
        <name>S-adenosyl-L-methionine</name>
        <dbReference type="ChEBI" id="CHEBI:59789"/>
    </ligand>
</feature>
<dbReference type="PANTHER" id="PTHR31760:SF0">
    <property type="entry name" value="S-ADENOSYL-L-METHIONINE-DEPENDENT METHYLTRANSFERASES SUPERFAMILY PROTEIN"/>
    <property type="match status" value="1"/>
</dbReference>
<sequence length="235" mass="27053">MKEWEKWLKDIDLSLADRQKEQFKRYYELLVDWNKHMNLTAISDEHEVYEKHFYDSLLATCCYPFEAVSSLADIGGGAGFPGIPLKICFPHLHLTVIEATKKRVQFLEELTKALSLEDVHLIHTRAEDAAREEHHRDRYDIVIARAVAKMPVLAELCLPFVHKHEVWMALKGKSGEEELATAREAIRVLNGGDIDRHYFELPTEASERSIYVIGKKESTPKSYPRNAGIIKKKPL</sequence>
<dbReference type="PANTHER" id="PTHR31760">
    <property type="entry name" value="S-ADENOSYL-L-METHIONINE-DEPENDENT METHYLTRANSFERASES SUPERFAMILY PROTEIN"/>
    <property type="match status" value="1"/>
</dbReference>
<dbReference type="GO" id="GO:0070043">
    <property type="term" value="F:rRNA (guanine-N7-)-methyltransferase activity"/>
    <property type="evidence" value="ECO:0007669"/>
    <property type="project" value="UniProtKB-UniRule"/>
</dbReference>
<evidence type="ECO:0000256" key="6">
    <source>
        <dbReference type="HAMAP-Rule" id="MF_00074"/>
    </source>
</evidence>
<reference evidence="7 8" key="1">
    <citation type="submission" date="2016-10" db="EMBL/GenBank/DDBJ databases">
        <authorList>
            <person name="de Groot N.N."/>
        </authorList>
    </citation>
    <scope>NUCLEOTIDE SEQUENCE [LARGE SCALE GENOMIC DNA]</scope>
    <source>
        <strain evidence="7 8">DSM 21771</strain>
    </source>
</reference>
<dbReference type="OrthoDB" id="9808773at2"/>
<evidence type="ECO:0000256" key="2">
    <source>
        <dbReference type="ARBA" id="ARBA00022552"/>
    </source>
</evidence>
<gene>
    <name evidence="6" type="primary">rsmG</name>
    <name evidence="7" type="ORF">SAMN04488123_102449</name>
</gene>
<dbReference type="Pfam" id="PF02527">
    <property type="entry name" value="GidB"/>
    <property type="match status" value="1"/>
</dbReference>
<dbReference type="Gene3D" id="3.40.50.150">
    <property type="entry name" value="Vaccinia Virus protein VP39"/>
    <property type="match status" value="1"/>
</dbReference>
<dbReference type="InterPro" id="IPR029063">
    <property type="entry name" value="SAM-dependent_MTases_sf"/>
</dbReference>
<dbReference type="NCBIfam" id="TIGR00138">
    <property type="entry name" value="rsmG_gidB"/>
    <property type="match status" value="1"/>
</dbReference>
<dbReference type="FunFam" id="3.40.50.150:FF:000041">
    <property type="entry name" value="Ribosomal RNA small subunit methyltransferase G"/>
    <property type="match status" value="1"/>
</dbReference>
<keyword evidence="1 6" id="KW-0963">Cytoplasm</keyword>
<feature type="binding site" evidence="6">
    <location>
        <position position="75"/>
    </location>
    <ligand>
        <name>S-adenosyl-L-methionine</name>
        <dbReference type="ChEBI" id="CHEBI:59789"/>
    </ligand>
</feature>
<dbReference type="Proteomes" id="UP000198853">
    <property type="component" value="Unassembled WGS sequence"/>
</dbReference>
<dbReference type="RefSeq" id="WP_090396355.1">
    <property type="nucleotide sequence ID" value="NZ_FNEN01000002.1"/>
</dbReference>
<dbReference type="InterPro" id="IPR003682">
    <property type="entry name" value="rRNA_ssu_MeTfrase_G"/>
</dbReference>
<dbReference type="SUPFAM" id="SSF53335">
    <property type="entry name" value="S-adenosyl-L-methionine-dependent methyltransferases"/>
    <property type="match status" value="1"/>
</dbReference>
<keyword evidence="3 6" id="KW-0489">Methyltransferase</keyword>
<dbReference type="EMBL" id="FNEN01000002">
    <property type="protein sequence ID" value="SDI49863.1"/>
    <property type="molecule type" value="Genomic_DNA"/>
</dbReference>
<organism evidence="7 8">
    <name type="scientific">Natribacillus halophilus</name>
    <dbReference type="NCBI Taxonomy" id="549003"/>
    <lineage>
        <taxon>Bacteria</taxon>
        <taxon>Bacillati</taxon>
        <taxon>Bacillota</taxon>
        <taxon>Bacilli</taxon>
        <taxon>Bacillales</taxon>
        <taxon>Bacillaceae</taxon>
        <taxon>Natribacillus</taxon>
    </lineage>
</organism>
<dbReference type="AlphaFoldDB" id="A0A1G8L2H0"/>
<dbReference type="HAMAP" id="MF_00074">
    <property type="entry name" value="16SrRNA_methyltr_G"/>
    <property type="match status" value="1"/>
</dbReference>
<evidence type="ECO:0000256" key="5">
    <source>
        <dbReference type="ARBA" id="ARBA00022691"/>
    </source>
</evidence>
<keyword evidence="4 6" id="KW-0808">Transferase</keyword>
<proteinExistence type="inferred from homology"/>
<feature type="binding site" evidence="6">
    <location>
        <begin position="126"/>
        <end position="127"/>
    </location>
    <ligand>
        <name>S-adenosyl-L-methionine</name>
        <dbReference type="ChEBI" id="CHEBI:59789"/>
    </ligand>
</feature>
<comment type="function">
    <text evidence="6">Specifically methylates the N7 position of guanine in position 535 of 16S rRNA.</text>
</comment>
<keyword evidence="8" id="KW-1185">Reference proteome</keyword>
<evidence type="ECO:0000256" key="4">
    <source>
        <dbReference type="ARBA" id="ARBA00022679"/>
    </source>
</evidence>
<protein>
    <recommendedName>
        <fullName evidence="6">Ribosomal RNA small subunit methyltransferase G</fullName>
        <ecNumber evidence="6">2.1.1.-</ecNumber>
    </recommendedName>
    <alternativeName>
        <fullName evidence="6">16S rRNA 7-methylguanosine methyltransferase</fullName>
        <shortName evidence="6">16S rRNA m7G methyltransferase</shortName>
    </alternativeName>
</protein>
<accession>A0A1G8L2H0</accession>
<dbReference type="EC" id="2.1.1.-" evidence="6"/>
<evidence type="ECO:0000256" key="1">
    <source>
        <dbReference type="ARBA" id="ARBA00022490"/>
    </source>
</evidence>
<evidence type="ECO:0000313" key="8">
    <source>
        <dbReference type="Proteomes" id="UP000198853"/>
    </source>
</evidence>
<evidence type="ECO:0000313" key="7">
    <source>
        <dbReference type="EMBL" id="SDI49863.1"/>
    </source>
</evidence>
<comment type="subcellular location">
    <subcellularLocation>
        <location evidence="6">Cytoplasm</location>
    </subcellularLocation>
</comment>
<evidence type="ECO:0000256" key="3">
    <source>
        <dbReference type="ARBA" id="ARBA00022603"/>
    </source>
</evidence>
<keyword evidence="2 6" id="KW-0698">rRNA processing</keyword>